<accession>A0AAV6HVB3</accession>
<gene>
    <name evidence="7" type="ORF">RHGRI_033079</name>
</gene>
<protein>
    <submittedName>
        <fullName evidence="7">Uncharacterized protein</fullName>
    </submittedName>
</protein>
<comment type="subcellular location">
    <subcellularLocation>
        <location evidence="1">Membrane</location>
        <topology evidence="1">Multi-pass membrane protein</topology>
    </subcellularLocation>
</comment>
<keyword evidence="8" id="KW-1185">Reference proteome</keyword>
<dbReference type="InterPro" id="IPR036259">
    <property type="entry name" value="MFS_trans_sf"/>
</dbReference>
<comment type="similarity">
    <text evidence="6">Belongs to the major facilitator superfamily. Phosphate:H(+) symporter (TC 2.A.1.9) family.</text>
</comment>
<evidence type="ECO:0000256" key="5">
    <source>
        <dbReference type="ARBA" id="ARBA00023136"/>
    </source>
</evidence>
<dbReference type="PANTHER" id="PTHR11654">
    <property type="entry name" value="OLIGOPEPTIDE TRANSPORTER-RELATED"/>
    <property type="match status" value="1"/>
</dbReference>
<evidence type="ECO:0000256" key="1">
    <source>
        <dbReference type="ARBA" id="ARBA00004141"/>
    </source>
</evidence>
<dbReference type="Gene3D" id="1.20.1250.20">
    <property type="entry name" value="MFS general substrate transporter like domains"/>
    <property type="match status" value="1"/>
</dbReference>
<dbReference type="EMBL" id="JACTNZ010000012">
    <property type="protein sequence ID" value="KAG5520381.1"/>
    <property type="molecule type" value="Genomic_DNA"/>
</dbReference>
<evidence type="ECO:0000256" key="2">
    <source>
        <dbReference type="ARBA" id="ARBA00005982"/>
    </source>
</evidence>
<keyword evidence="3" id="KW-0812">Transmembrane</keyword>
<reference evidence="7" key="1">
    <citation type="submission" date="2020-08" db="EMBL/GenBank/DDBJ databases">
        <title>Plant Genome Project.</title>
        <authorList>
            <person name="Zhang R.-G."/>
        </authorList>
    </citation>
    <scope>NUCLEOTIDE SEQUENCE</scope>
    <source>
        <strain evidence="7">WSP0</strain>
        <tissue evidence="7">Leaf</tissue>
    </source>
</reference>
<dbReference type="AlphaFoldDB" id="A0AAV6HVB3"/>
<name>A0AAV6HVB3_9ERIC</name>
<dbReference type="Proteomes" id="UP000823749">
    <property type="component" value="Chromosome 12"/>
</dbReference>
<sequence length="83" mass="9355">MFVSIICAVVAAIVGTKRLETAMESGLDDELKETIPMSFWWSVPQYSLMGMAVVFTMVGLRESFYDQAPNELKSINGIREFTR</sequence>
<evidence type="ECO:0000313" key="7">
    <source>
        <dbReference type="EMBL" id="KAG5520381.1"/>
    </source>
</evidence>
<evidence type="ECO:0000256" key="3">
    <source>
        <dbReference type="ARBA" id="ARBA00022692"/>
    </source>
</evidence>
<keyword evidence="4" id="KW-1133">Transmembrane helix</keyword>
<dbReference type="Pfam" id="PF00854">
    <property type="entry name" value="PTR2"/>
    <property type="match status" value="1"/>
</dbReference>
<dbReference type="GO" id="GO:0022857">
    <property type="term" value="F:transmembrane transporter activity"/>
    <property type="evidence" value="ECO:0007669"/>
    <property type="project" value="InterPro"/>
</dbReference>
<comment type="similarity">
    <text evidence="2">Belongs to the major facilitator superfamily. Proton-dependent oligopeptide transporter (POT/PTR) (TC 2.A.17) family.</text>
</comment>
<evidence type="ECO:0000256" key="6">
    <source>
        <dbReference type="ARBA" id="ARBA00044504"/>
    </source>
</evidence>
<dbReference type="InterPro" id="IPR000109">
    <property type="entry name" value="POT_fam"/>
</dbReference>
<organism evidence="7 8">
    <name type="scientific">Rhododendron griersonianum</name>
    <dbReference type="NCBI Taxonomy" id="479676"/>
    <lineage>
        <taxon>Eukaryota</taxon>
        <taxon>Viridiplantae</taxon>
        <taxon>Streptophyta</taxon>
        <taxon>Embryophyta</taxon>
        <taxon>Tracheophyta</taxon>
        <taxon>Spermatophyta</taxon>
        <taxon>Magnoliopsida</taxon>
        <taxon>eudicotyledons</taxon>
        <taxon>Gunneridae</taxon>
        <taxon>Pentapetalae</taxon>
        <taxon>asterids</taxon>
        <taxon>Ericales</taxon>
        <taxon>Ericaceae</taxon>
        <taxon>Ericoideae</taxon>
        <taxon>Rhodoreae</taxon>
        <taxon>Rhododendron</taxon>
    </lineage>
</organism>
<keyword evidence="5" id="KW-0472">Membrane</keyword>
<dbReference type="GO" id="GO:0016020">
    <property type="term" value="C:membrane"/>
    <property type="evidence" value="ECO:0007669"/>
    <property type="project" value="UniProtKB-SubCell"/>
</dbReference>
<proteinExistence type="inferred from homology"/>
<evidence type="ECO:0000256" key="4">
    <source>
        <dbReference type="ARBA" id="ARBA00022989"/>
    </source>
</evidence>
<evidence type="ECO:0000313" key="8">
    <source>
        <dbReference type="Proteomes" id="UP000823749"/>
    </source>
</evidence>
<comment type="caution">
    <text evidence="7">The sequence shown here is derived from an EMBL/GenBank/DDBJ whole genome shotgun (WGS) entry which is preliminary data.</text>
</comment>